<organism evidence="1 2">
    <name type="scientific">Nannocystis punicea</name>
    <dbReference type="NCBI Taxonomy" id="2995304"/>
    <lineage>
        <taxon>Bacteria</taxon>
        <taxon>Pseudomonadati</taxon>
        <taxon>Myxococcota</taxon>
        <taxon>Polyangia</taxon>
        <taxon>Nannocystales</taxon>
        <taxon>Nannocystaceae</taxon>
        <taxon>Nannocystis</taxon>
    </lineage>
</organism>
<evidence type="ECO:0000313" key="2">
    <source>
        <dbReference type="Proteomes" id="UP001164459"/>
    </source>
</evidence>
<protein>
    <submittedName>
        <fullName evidence="1">Uncharacterized protein</fullName>
    </submittedName>
</protein>
<evidence type="ECO:0000313" key="1">
    <source>
        <dbReference type="EMBL" id="WAS90003.1"/>
    </source>
</evidence>
<sequence>MVWLGERRGDLVDWVTQRWVQVTGRRVALADAPWLAGPWGSVNGIGADFFARWGESNGMRVLPPGPDDGLVDGLAVLAGPGFDPQAVDPKIHDFYTHTAAYDLRIESRWSGPFRAVGWLIARMFARRLAQLNMPLSNRELRGGFESRIVRLVDDTGQVRHTAWVRTAVETGRPAFVGEYGTTTIPGHAGPCIKVVFPLPNGNAIIVLRPRVDPNAGLSLVSDGRRFGDPGFYFTVLAEPGEVWVRWVRTMKEQLSLQVEGDAIAASHRFMVFGLPFLELRYEIARKSEGHGDRVSVAG</sequence>
<proteinExistence type="predicted"/>
<gene>
    <name evidence="1" type="ORF">O0S08_27735</name>
</gene>
<dbReference type="EMBL" id="CP114040">
    <property type="protein sequence ID" value="WAS90003.1"/>
    <property type="molecule type" value="Genomic_DNA"/>
</dbReference>
<dbReference type="RefSeq" id="WP_269032337.1">
    <property type="nucleotide sequence ID" value="NZ_CP114040.1"/>
</dbReference>
<name>A0ABY7GSS9_9BACT</name>
<dbReference type="Proteomes" id="UP001164459">
    <property type="component" value="Chromosome"/>
</dbReference>
<accession>A0ABY7GSS9</accession>
<reference evidence="1" key="1">
    <citation type="submission" date="2022-11" db="EMBL/GenBank/DDBJ databases">
        <title>Minimal conservation of predation-associated metabolite biosynthetic gene clusters underscores biosynthetic potential of Myxococcota including descriptions for ten novel species: Archangium lansinium sp. nov., Myxococcus landrumus sp. nov., Nannocystis bai.</title>
        <authorList>
            <person name="Ahearne A."/>
            <person name="Stevens C."/>
            <person name="Dowd S."/>
        </authorList>
    </citation>
    <scope>NUCLEOTIDE SEQUENCE</scope>
    <source>
        <strain evidence="1">Fl3</strain>
    </source>
</reference>
<keyword evidence="2" id="KW-1185">Reference proteome</keyword>